<keyword evidence="3" id="KW-1185">Reference proteome</keyword>
<dbReference type="EMBL" id="BAAARV010000110">
    <property type="protein sequence ID" value="GAA2388082.1"/>
    <property type="molecule type" value="Genomic_DNA"/>
</dbReference>
<sequence length="281" mass="29699">MYTDEEFADRLRGRMRAATAGVEAGPALAGAVRRRHARQTLALRAAIALPLAAVVATAGALATTGGDHAPPAAGAGSGAPQGGALRDVAFVTAQTGAALARADDYVRVVTWKAGAGETWRSSVDGGTHRERKDVSGAAGPMRSMLARGTLATGAYLLVVDYQHRAWWDTATPPTGRSADAGVVRQLMWPNPYEDPRHILVLLDAKRLRLVGPEAVGGHETLHLSATDGSTDLWVDGATYLPVRQTGALTVDYEWLPRTPENLARFELAAPDGFTHRDTPIA</sequence>
<evidence type="ECO:0000313" key="3">
    <source>
        <dbReference type="Proteomes" id="UP001501444"/>
    </source>
</evidence>
<feature type="transmembrane region" description="Helical" evidence="1">
    <location>
        <begin position="41"/>
        <end position="62"/>
    </location>
</feature>
<evidence type="ECO:0000313" key="2">
    <source>
        <dbReference type="EMBL" id="GAA2388082.1"/>
    </source>
</evidence>
<keyword evidence="1" id="KW-0472">Membrane</keyword>
<accession>A0ABP5UYQ9</accession>
<comment type="caution">
    <text evidence="2">The sequence shown here is derived from an EMBL/GenBank/DDBJ whole genome shotgun (WGS) entry which is preliminary data.</text>
</comment>
<organism evidence="2 3">
    <name type="scientific">Dactylosporangium salmoneum</name>
    <dbReference type="NCBI Taxonomy" id="53361"/>
    <lineage>
        <taxon>Bacteria</taxon>
        <taxon>Bacillati</taxon>
        <taxon>Actinomycetota</taxon>
        <taxon>Actinomycetes</taxon>
        <taxon>Micromonosporales</taxon>
        <taxon>Micromonosporaceae</taxon>
        <taxon>Dactylosporangium</taxon>
    </lineage>
</organism>
<keyword evidence="1" id="KW-0812">Transmembrane</keyword>
<dbReference type="Proteomes" id="UP001501444">
    <property type="component" value="Unassembled WGS sequence"/>
</dbReference>
<gene>
    <name evidence="2" type="ORF">GCM10010170_099290</name>
</gene>
<proteinExistence type="predicted"/>
<protein>
    <submittedName>
        <fullName evidence="2">Uncharacterized protein</fullName>
    </submittedName>
</protein>
<name>A0ABP5UYQ9_9ACTN</name>
<reference evidence="3" key="1">
    <citation type="journal article" date="2019" name="Int. J. Syst. Evol. Microbiol.">
        <title>The Global Catalogue of Microorganisms (GCM) 10K type strain sequencing project: providing services to taxonomists for standard genome sequencing and annotation.</title>
        <authorList>
            <consortium name="The Broad Institute Genomics Platform"/>
            <consortium name="The Broad Institute Genome Sequencing Center for Infectious Disease"/>
            <person name="Wu L."/>
            <person name="Ma J."/>
        </authorList>
    </citation>
    <scope>NUCLEOTIDE SEQUENCE [LARGE SCALE GENOMIC DNA]</scope>
    <source>
        <strain evidence="3">JCM 3272</strain>
    </source>
</reference>
<keyword evidence="1" id="KW-1133">Transmembrane helix</keyword>
<dbReference type="RefSeq" id="WP_344619729.1">
    <property type="nucleotide sequence ID" value="NZ_BAAARV010000110.1"/>
</dbReference>
<evidence type="ECO:0000256" key="1">
    <source>
        <dbReference type="SAM" id="Phobius"/>
    </source>
</evidence>